<feature type="region of interest" description="Disordered" evidence="1">
    <location>
        <begin position="314"/>
        <end position="399"/>
    </location>
</feature>
<organism evidence="2 3">
    <name type="scientific">Gymnopilus dilepis</name>
    <dbReference type="NCBI Taxonomy" id="231916"/>
    <lineage>
        <taxon>Eukaryota</taxon>
        <taxon>Fungi</taxon>
        <taxon>Dikarya</taxon>
        <taxon>Basidiomycota</taxon>
        <taxon>Agaricomycotina</taxon>
        <taxon>Agaricomycetes</taxon>
        <taxon>Agaricomycetidae</taxon>
        <taxon>Agaricales</taxon>
        <taxon>Agaricineae</taxon>
        <taxon>Hymenogastraceae</taxon>
        <taxon>Gymnopilus</taxon>
    </lineage>
</organism>
<feature type="compositionally biased region" description="Basic and acidic residues" evidence="1">
    <location>
        <begin position="367"/>
        <end position="383"/>
    </location>
</feature>
<protein>
    <submittedName>
        <fullName evidence="2">Uncharacterized protein</fullName>
    </submittedName>
</protein>
<dbReference type="EMBL" id="NHYE01004745">
    <property type="protein sequence ID" value="PPQ82473.1"/>
    <property type="molecule type" value="Genomic_DNA"/>
</dbReference>
<keyword evidence="3" id="KW-1185">Reference proteome</keyword>
<name>A0A409WVD1_9AGAR</name>
<feature type="compositionally biased region" description="Polar residues" evidence="1">
    <location>
        <begin position="11"/>
        <end position="23"/>
    </location>
</feature>
<feature type="region of interest" description="Disordered" evidence="1">
    <location>
        <begin position="1"/>
        <end position="54"/>
    </location>
</feature>
<reference evidence="2 3" key="1">
    <citation type="journal article" date="2018" name="Evol. Lett.">
        <title>Horizontal gene cluster transfer increased hallucinogenic mushroom diversity.</title>
        <authorList>
            <person name="Reynolds H.T."/>
            <person name="Vijayakumar V."/>
            <person name="Gluck-Thaler E."/>
            <person name="Korotkin H.B."/>
            <person name="Matheny P.B."/>
            <person name="Slot J.C."/>
        </authorList>
    </citation>
    <scope>NUCLEOTIDE SEQUENCE [LARGE SCALE GENOMIC DNA]</scope>
    <source>
        <strain evidence="2 3">SRW20</strain>
    </source>
</reference>
<feature type="compositionally biased region" description="Basic residues" evidence="1">
    <location>
        <begin position="384"/>
        <end position="399"/>
    </location>
</feature>
<evidence type="ECO:0000313" key="3">
    <source>
        <dbReference type="Proteomes" id="UP000284706"/>
    </source>
</evidence>
<feature type="non-terminal residue" evidence="2">
    <location>
        <position position="1"/>
    </location>
</feature>
<feature type="compositionally biased region" description="Basic and acidic residues" evidence="1">
    <location>
        <begin position="320"/>
        <end position="337"/>
    </location>
</feature>
<comment type="caution">
    <text evidence="2">The sequence shown here is derived from an EMBL/GenBank/DDBJ whole genome shotgun (WGS) entry which is preliminary data.</text>
</comment>
<evidence type="ECO:0000256" key="1">
    <source>
        <dbReference type="SAM" id="MobiDB-lite"/>
    </source>
</evidence>
<evidence type="ECO:0000313" key="2">
    <source>
        <dbReference type="EMBL" id="PPQ82473.1"/>
    </source>
</evidence>
<gene>
    <name evidence="2" type="ORF">CVT26_012759</name>
</gene>
<accession>A0A409WVD1</accession>
<dbReference type="AlphaFoldDB" id="A0A409WVD1"/>
<dbReference type="InParanoid" id="A0A409WVD1"/>
<feature type="compositionally biased region" description="Acidic residues" evidence="1">
    <location>
        <begin position="338"/>
        <end position="351"/>
    </location>
</feature>
<sequence>TDNLFTLPPHSATTSKVHPTDTDNAIDNEESDFQCRAGVKKRKSDDEEDNQKNNSYRRRFLIGLAAMRSWTNPMTSPSGKRTPLHSDTSASLVASRVHFAVNSVSLARAARLKQTKILISDATMCQRHIQLPTVFSNGPYRFTFTFTMQASDLHRVAVVTHLPRREIFFFDSLASSEHDIKMSRDQLQLAKLLVSLAKSLFLEEVAKHYRQAKLEGRDTKYWRLSYAIYCDRWPTDDPGFHHTLDKFKDAVILRAYQYREARGPEQHWERVLNLSYDRLHRKSVVETARTLGFPNFNLLDPSWYENISDEEGVGPSVSKVLDDGEPGAHGHEKREGENGQEEGNDSSDDGDTVVNFFVRPRTPPFDIVDHEPMAIRLKSEHRPSKQRKTKTKTRRRRQC</sequence>
<dbReference type="Proteomes" id="UP000284706">
    <property type="component" value="Unassembled WGS sequence"/>
</dbReference>
<proteinExistence type="predicted"/>